<reference evidence="2 3" key="1">
    <citation type="submission" date="2018-04" db="EMBL/GenBank/DDBJ databases">
        <authorList>
            <person name="Zhang X."/>
            <person name="Yuan J."/>
            <person name="Li F."/>
            <person name="Xiang J."/>
        </authorList>
    </citation>
    <scope>NUCLEOTIDE SEQUENCE [LARGE SCALE GENOMIC DNA]</scope>
    <source>
        <tissue evidence="2">Muscle</tissue>
    </source>
</reference>
<dbReference type="PANTHER" id="PTHR15261:SF4">
    <property type="entry name" value="THROMBOSPONDIN-TYPE LAMININ G DOMAIN AND EAR REPEAT-CONTAINING PROTEIN"/>
    <property type="match status" value="1"/>
</dbReference>
<dbReference type="EMBL" id="QCYY01000715">
    <property type="protein sequence ID" value="ROT83230.1"/>
    <property type="molecule type" value="Genomic_DNA"/>
</dbReference>
<sequence length="1997" mass="217675">MMILLTAAFLSLLGYVAPQMPDMPSVMELVETIGDKQMRSVGDLDDYTQSLLQLAQIHMAKSFSVEAKRYKRALDLVSVRVNATEDFVPPMANPSVFDKPDFIGVTNMRVLSTPMKEYWILGYNGIQKSHAVIEITPTLNRLRLIGRFTLTDDLAEIKHVAGNIIDNNLWIAMASDNHLVSITVVDLVSEVAKNLQVIVTDGSVGGLHMFKTGGHLFLAVGANDINCQEDEEINSRIYQLVGQYFDQQDSLALQTKNVSDITGFAYKNRYYLVFAMTHSEGSQVYRFDAELGTLTLVQQLTDLDVYSVHYFHEKQENRHYIIMNNGLEPKLYRWSNEQLLLWQELNKGTGVDPVGSIQTFTFSSLESIIMVAYGSKVMFYADDVSAHFNSNFVMHTNCNKIGDLAMVKIMNDYVVTYVCLESNGKTELKTRRVIMDYIDLEKPTDETDTLLQCLDSLKLELDSRKSTIDHLGQVLTTDLLMTVDNSQTWHGPLTFTEPLMVNGTATVQQTMNVVGDGTAQAHDETYNLFLSKSATLEHGVDTVNSGMDNILYHSKDQTIKGSIVASPLTVDSFESSSTKLTELNGTPLLSLSKVFMIDGIDQDVSSSMYIDTMKADVFTTRDGASSATINGVKTNQLLRKSLASQDVTGNLHFGDISVQGIQGLTTANKNVVVNGINTNHIVTRGQNATFLDKKSFQNLKILEDLNLDLLNGIDLSSLAEDLVYMNTFKPQVLDGHFTLHDLNVDGNVDVTHINGVDMKKLDTMVVKTSGDFTLSGDVTYQNDFEVSGSMTSPKLNGIARENIVDLQTPHIPGDYTFTDANVISTITCNDINGIDINVDVATIDDDQIINGRLTFLDDVLVSGSQGVQMTNTATINSIHPKSLETFDQGNLVIKTNVTFTNTLNVLEDVTVGVINGLDMSGIEDRYWRKSTNQIILVSPTLDTATFQAAVTANDVNGRQMEDFLSVTGSQTIDGAYTFQGLVNLAGNLDMVDGKTVDGVDVSALKSNLVTLTDDQTITAQTSFAGKISASGSLDLDGKLNGWDLNKDFMRLDLSLPHTGILNFGDKTTAASLSMNRANIDVQSLNGLNVKSAVDDLVIMTDDATVNGPLKFTTSVNVNELSVSGTVDGVDVVDLVDRSLKKISPTPQAITGAITVNKGVHLDQSPSLTIVNGKDWTTHLSKESNVGSKYTITGDVIAKNVNAPVIDGVNTANLVLVDQGVSVGGSVDFADYLEMKDVTSDTGVLDGCDVVQLNASAIWRSSDGSIEMPFPVTVKSVNIRKDATVNGVVKAGSRELIHFLNTLVLKSSNQDISGKVEFITDVTMTSLLAQTADGVDIDNLYAVTVMNNQDSVINCNVAFTKDLKIKTLSVDTVFGVGPEGTLINSLNVSDINANAVLTLGGSYIMTGIKTFTNGLTADGLKVTGSLGGIPVSDLVVVSASGRLADNLLFTAPITAKGDLEVGGLIDNVDLEQLLIDRIRLDTTESLTSSTSFEGIKVEGDLEVEEINGIKLQDIVLKSGRIQQDITGPKTFAGGLKVEGEIQATQINDVDIPALNLNVVRKDRADKIKHNLIFEAAVAAKTSIDVTGKVNGYKLEDINYSPSVLSKNILDTSTRLYNLNSTLSDVFIDTKALACGMYETMRYGELLNIETVAITGKMSYGSYGGIPFLAVRECEVFCTCPNRYSFYHVSNDGMLWKDFNDTDSAFIFDSDGYEGTGLVNHCTGTTEVKTLQLADKSHTVGDLGTVADIGVFSVKGVTYIVTAGTIAEGSPGATSTISVVKLTQNPVVIWSLKTHYSASTVDLTLSPEGWLLLVANHMASNDSVDPFTVPSQLYLWSPTEEKFTLVEEHIGQWVTSGIFLNAKSSLKERYFSLAQLQVSTSLCEDGLKPTTEVMVFKHGPSGYRPYQRLPSYGVVAQESVYIGFDLYLLLLSESSQTLDVYDHSPTEGFRLYQQLPVCRKPIDIKMITVSFTDFLLVSCKEPAQIMKFQFLTKGFTYRE</sequence>
<feature type="chain" id="PRO_5018562431" evidence="1">
    <location>
        <begin position="19"/>
        <end position="1997"/>
    </location>
</feature>
<accession>A0A3R7PUT7</accession>
<evidence type="ECO:0000313" key="2">
    <source>
        <dbReference type="EMBL" id="ROT83230.1"/>
    </source>
</evidence>
<keyword evidence="1" id="KW-0732">Signal</keyword>
<organism evidence="2 3">
    <name type="scientific">Penaeus vannamei</name>
    <name type="common">Whiteleg shrimp</name>
    <name type="synonym">Litopenaeus vannamei</name>
    <dbReference type="NCBI Taxonomy" id="6689"/>
    <lineage>
        <taxon>Eukaryota</taxon>
        <taxon>Metazoa</taxon>
        <taxon>Ecdysozoa</taxon>
        <taxon>Arthropoda</taxon>
        <taxon>Crustacea</taxon>
        <taxon>Multicrustacea</taxon>
        <taxon>Malacostraca</taxon>
        <taxon>Eumalacostraca</taxon>
        <taxon>Eucarida</taxon>
        <taxon>Decapoda</taxon>
        <taxon>Dendrobranchiata</taxon>
        <taxon>Penaeoidea</taxon>
        <taxon>Penaeidae</taxon>
        <taxon>Penaeus</taxon>
    </lineage>
</organism>
<evidence type="ECO:0000313" key="3">
    <source>
        <dbReference type="Proteomes" id="UP000283509"/>
    </source>
</evidence>
<evidence type="ECO:0000256" key="1">
    <source>
        <dbReference type="SAM" id="SignalP"/>
    </source>
</evidence>
<comment type="caution">
    <text evidence="2">The sequence shown here is derived from an EMBL/GenBank/DDBJ whole genome shotgun (WGS) entry which is preliminary data.</text>
</comment>
<dbReference type="OrthoDB" id="7936313at2759"/>
<dbReference type="Proteomes" id="UP000283509">
    <property type="component" value="Unassembled WGS sequence"/>
</dbReference>
<gene>
    <name evidence="2" type="ORF">C7M84_023592</name>
</gene>
<dbReference type="GO" id="GO:0007165">
    <property type="term" value="P:signal transduction"/>
    <property type="evidence" value="ECO:0007669"/>
    <property type="project" value="TreeGrafter"/>
</dbReference>
<protein>
    <submittedName>
        <fullName evidence="2">Polehole-like protein</fullName>
    </submittedName>
</protein>
<keyword evidence="3" id="KW-1185">Reference proteome</keyword>
<dbReference type="PANTHER" id="PTHR15261">
    <property type="entry name" value="THROMBOSPONDIN-TYPE LAMININ G DOMAIN AND EAR REPEAT-CONTAINING"/>
    <property type="match status" value="1"/>
</dbReference>
<feature type="signal peptide" evidence="1">
    <location>
        <begin position="1"/>
        <end position="18"/>
    </location>
</feature>
<reference evidence="2 3" key="2">
    <citation type="submission" date="2019-01" db="EMBL/GenBank/DDBJ databases">
        <title>The decoding of complex shrimp genome reveals the adaptation for benthos swimmer, frequently molting mechanism and breeding impact on genome.</title>
        <authorList>
            <person name="Sun Y."/>
            <person name="Gao Y."/>
            <person name="Yu Y."/>
        </authorList>
    </citation>
    <scope>NUCLEOTIDE SEQUENCE [LARGE SCALE GENOMIC DNA]</scope>
    <source>
        <tissue evidence="2">Muscle</tissue>
    </source>
</reference>
<name>A0A3R7PUT7_PENVA</name>
<proteinExistence type="predicted"/>
<dbReference type="STRING" id="6689.A0A3R7PUT7"/>